<keyword evidence="1 4" id="KW-0808">Transferase</keyword>
<dbReference type="EMBL" id="WUBR01000001">
    <property type="protein sequence ID" value="MWV27204.1"/>
    <property type="molecule type" value="Genomic_DNA"/>
</dbReference>
<evidence type="ECO:0000259" key="3">
    <source>
        <dbReference type="PROSITE" id="PS51186"/>
    </source>
</evidence>
<dbReference type="Pfam" id="PF00583">
    <property type="entry name" value="Acetyltransf_1"/>
    <property type="match status" value="1"/>
</dbReference>
<dbReference type="CDD" id="cd04301">
    <property type="entry name" value="NAT_SF"/>
    <property type="match status" value="1"/>
</dbReference>
<reference evidence="4 5" key="1">
    <citation type="submission" date="2019-12" db="EMBL/GenBank/DDBJ databases">
        <authorList>
            <person name="Lee S.D."/>
        </authorList>
    </citation>
    <scope>NUCLEOTIDE SEQUENCE [LARGE SCALE GENOMIC DNA]</scope>
    <source>
        <strain evidence="4 5">GH3-10</strain>
    </source>
</reference>
<evidence type="ECO:0000313" key="4">
    <source>
        <dbReference type="EMBL" id="MWV27204.1"/>
    </source>
</evidence>
<dbReference type="Gene3D" id="3.40.630.30">
    <property type="match status" value="1"/>
</dbReference>
<sequence>MTPSDWSVRLAHPEDAEAFAEVEGDALRSLRDAPSLAEHTLPPPRSADEYRAIIAQRQSLSVLSEERILGFAAARPAGRALHLHQISVARAFQRNGIGATLLRALQIDARNAGFAAITLHTFRAIAWNAPFFAGHGFEEVADLSAHPRLAAGQDAAVREGLPEDMRCAMICQIDR</sequence>
<reference evidence="4 5" key="2">
    <citation type="submission" date="2020-02" db="EMBL/GenBank/DDBJ databases">
        <title>Erythrobacter dongmakensis sp. nov., isolated from a tidal mudflat.</title>
        <authorList>
            <person name="Kim I.S."/>
        </authorList>
    </citation>
    <scope>NUCLEOTIDE SEQUENCE [LARGE SCALE GENOMIC DNA]</scope>
    <source>
        <strain evidence="4 5">GH3-10</strain>
    </source>
</reference>
<evidence type="ECO:0000256" key="1">
    <source>
        <dbReference type="ARBA" id="ARBA00022679"/>
    </source>
</evidence>
<proteinExistence type="predicted"/>
<keyword evidence="2" id="KW-0012">Acyltransferase</keyword>
<name>A0A844XC41_9SPHN</name>
<comment type="caution">
    <text evidence="4">The sequence shown here is derived from an EMBL/GenBank/DDBJ whole genome shotgun (WGS) entry which is preliminary data.</text>
</comment>
<dbReference type="InterPro" id="IPR000182">
    <property type="entry name" value="GNAT_dom"/>
</dbReference>
<protein>
    <submittedName>
        <fullName evidence="4">GNAT family N-acetyltransferase</fullName>
    </submittedName>
</protein>
<dbReference type="AlphaFoldDB" id="A0A844XC41"/>
<dbReference type="InterPro" id="IPR016181">
    <property type="entry name" value="Acyl_CoA_acyltransferase"/>
</dbReference>
<dbReference type="RefSeq" id="WP_160484795.1">
    <property type="nucleotide sequence ID" value="NZ_WUBR01000001.1"/>
</dbReference>
<dbReference type="SUPFAM" id="SSF55729">
    <property type="entry name" value="Acyl-CoA N-acyltransferases (Nat)"/>
    <property type="match status" value="1"/>
</dbReference>
<dbReference type="PANTHER" id="PTHR43800:SF1">
    <property type="entry name" value="PEPTIDYL-LYSINE N-ACETYLTRANSFERASE YJAB"/>
    <property type="match status" value="1"/>
</dbReference>
<evidence type="ECO:0000256" key="2">
    <source>
        <dbReference type="ARBA" id="ARBA00023315"/>
    </source>
</evidence>
<keyword evidence="5" id="KW-1185">Reference proteome</keyword>
<gene>
    <name evidence="4" type="ORF">GRF63_04735</name>
</gene>
<dbReference type="GO" id="GO:0016747">
    <property type="term" value="F:acyltransferase activity, transferring groups other than amino-acyl groups"/>
    <property type="evidence" value="ECO:0007669"/>
    <property type="project" value="InterPro"/>
</dbReference>
<feature type="domain" description="N-acetyltransferase" evidence="3">
    <location>
        <begin position="6"/>
        <end position="164"/>
    </location>
</feature>
<evidence type="ECO:0000313" key="5">
    <source>
        <dbReference type="Proteomes" id="UP000461409"/>
    </source>
</evidence>
<dbReference type="Proteomes" id="UP000461409">
    <property type="component" value="Unassembled WGS sequence"/>
</dbReference>
<organism evidence="4 5">
    <name type="scientific">Aurantiacibacter rhizosphaerae</name>
    <dbReference type="NCBI Taxonomy" id="2691582"/>
    <lineage>
        <taxon>Bacteria</taxon>
        <taxon>Pseudomonadati</taxon>
        <taxon>Pseudomonadota</taxon>
        <taxon>Alphaproteobacteria</taxon>
        <taxon>Sphingomonadales</taxon>
        <taxon>Erythrobacteraceae</taxon>
        <taxon>Aurantiacibacter</taxon>
    </lineage>
</organism>
<accession>A0A844XC41</accession>
<dbReference type="PROSITE" id="PS51186">
    <property type="entry name" value="GNAT"/>
    <property type="match status" value="1"/>
</dbReference>
<dbReference type="PANTHER" id="PTHR43800">
    <property type="entry name" value="PEPTIDYL-LYSINE N-ACETYLTRANSFERASE YJAB"/>
    <property type="match status" value="1"/>
</dbReference>